<evidence type="ECO:0000313" key="2">
    <source>
        <dbReference type="Proteomes" id="UP001465976"/>
    </source>
</evidence>
<dbReference type="Proteomes" id="UP001465976">
    <property type="component" value="Unassembled WGS sequence"/>
</dbReference>
<reference evidence="1 2" key="1">
    <citation type="submission" date="2024-02" db="EMBL/GenBank/DDBJ databases">
        <title>A draft genome for the cacao thread blight pathogen Marasmius crinis-equi.</title>
        <authorList>
            <person name="Cohen S.P."/>
            <person name="Baruah I.K."/>
            <person name="Amoako-Attah I."/>
            <person name="Bukari Y."/>
            <person name="Meinhardt L.W."/>
            <person name="Bailey B.A."/>
        </authorList>
    </citation>
    <scope>NUCLEOTIDE SEQUENCE [LARGE SCALE GENOMIC DNA]</scope>
    <source>
        <strain evidence="1 2">GH-76</strain>
    </source>
</reference>
<dbReference type="EMBL" id="JBAHYK010005979">
    <property type="protein sequence ID" value="KAL0562385.1"/>
    <property type="molecule type" value="Genomic_DNA"/>
</dbReference>
<gene>
    <name evidence="1" type="ORF">V5O48_019702</name>
</gene>
<feature type="non-terminal residue" evidence="1">
    <location>
        <position position="53"/>
    </location>
</feature>
<evidence type="ECO:0000313" key="1">
    <source>
        <dbReference type="EMBL" id="KAL0562385.1"/>
    </source>
</evidence>
<comment type="caution">
    <text evidence="1">The sequence shown here is derived from an EMBL/GenBank/DDBJ whole genome shotgun (WGS) entry which is preliminary data.</text>
</comment>
<keyword evidence="2" id="KW-1185">Reference proteome</keyword>
<organism evidence="1 2">
    <name type="scientific">Marasmius crinis-equi</name>
    <dbReference type="NCBI Taxonomy" id="585013"/>
    <lineage>
        <taxon>Eukaryota</taxon>
        <taxon>Fungi</taxon>
        <taxon>Dikarya</taxon>
        <taxon>Basidiomycota</taxon>
        <taxon>Agaricomycotina</taxon>
        <taxon>Agaricomycetes</taxon>
        <taxon>Agaricomycetidae</taxon>
        <taxon>Agaricales</taxon>
        <taxon>Marasmiineae</taxon>
        <taxon>Marasmiaceae</taxon>
        <taxon>Marasmius</taxon>
    </lineage>
</organism>
<name>A0ABR3EHM9_9AGAR</name>
<protein>
    <submittedName>
        <fullName evidence="1">Uncharacterized protein</fullName>
    </submittedName>
</protein>
<sequence length="53" mass="6091">MEEERIDLIPPNRTEWEHRSKHGTGETRKIVSWIWTGGGKLDLEDGADENGNE</sequence>
<accession>A0ABR3EHM9</accession>
<proteinExistence type="predicted"/>